<dbReference type="AlphaFoldDB" id="A0A8B7XFS8"/>
<dbReference type="Gene3D" id="3.40.50.150">
    <property type="entry name" value="Vaccinia Virus protein VP39"/>
    <property type="match status" value="1"/>
</dbReference>
<proteinExistence type="predicted"/>
<gene>
    <name evidence="2" type="primary">LOC110973248</name>
</gene>
<sequence length="302" mass="33740">MATASSSPSIQDLSDSGDYYLTALDVYDRGSGRIRRICEWAGENIPALADSIDVSLSKDSALNVLSVGGGDGMSDSTILARLLDRTHPRIRAVILEPDSHMMHQYQDLVKKESAKLQGVNFDWRQQTFQEYLATAEEDEKFHFISCISSIYYLGDLEVALKRLYEILAAGGILLVTLVKGDGGFGRLWQYHYKSVRTQKTRYITSSDIKEACRRQSIPIADTQTIRISCDITACFDPPQQISKDGDLLLDFLTHTVNFSRNAPAVYRDDLLQFLGSEACTYRGSDGEVIFNGNNEAVIIRKQ</sequence>
<dbReference type="OMA" id="RICEWAG"/>
<name>A0A8B7XFS8_ACAPL</name>
<organism evidence="1 2">
    <name type="scientific">Acanthaster planci</name>
    <name type="common">Crown-of-thorns starfish</name>
    <dbReference type="NCBI Taxonomy" id="133434"/>
    <lineage>
        <taxon>Eukaryota</taxon>
        <taxon>Metazoa</taxon>
        <taxon>Echinodermata</taxon>
        <taxon>Eleutherozoa</taxon>
        <taxon>Asterozoa</taxon>
        <taxon>Asteroidea</taxon>
        <taxon>Valvatacea</taxon>
        <taxon>Valvatida</taxon>
        <taxon>Acanthasteridae</taxon>
        <taxon>Acanthaster</taxon>
    </lineage>
</organism>
<dbReference type="RefSeq" id="XP_022079623.1">
    <property type="nucleotide sequence ID" value="XM_022223931.1"/>
</dbReference>
<protein>
    <submittedName>
        <fullName evidence="2">Histamine N-methyltransferase A-like</fullName>
    </submittedName>
</protein>
<dbReference type="Proteomes" id="UP000694845">
    <property type="component" value="Unplaced"/>
</dbReference>
<evidence type="ECO:0000313" key="2">
    <source>
        <dbReference type="RefSeq" id="XP_022079623.1"/>
    </source>
</evidence>
<dbReference type="CDD" id="cd02440">
    <property type="entry name" value="AdoMet_MTases"/>
    <property type="match status" value="1"/>
</dbReference>
<keyword evidence="1" id="KW-1185">Reference proteome</keyword>
<dbReference type="OrthoDB" id="5984880at2759"/>
<dbReference type="SUPFAM" id="SSF53335">
    <property type="entry name" value="S-adenosyl-L-methionine-dependent methyltransferases"/>
    <property type="match status" value="1"/>
</dbReference>
<dbReference type="KEGG" id="aplc:110973248"/>
<dbReference type="GeneID" id="110973248"/>
<accession>A0A8B7XFS8</accession>
<dbReference type="InterPro" id="IPR029063">
    <property type="entry name" value="SAM-dependent_MTases_sf"/>
</dbReference>
<evidence type="ECO:0000313" key="1">
    <source>
        <dbReference type="Proteomes" id="UP000694845"/>
    </source>
</evidence>
<reference evidence="2" key="1">
    <citation type="submission" date="2025-08" db="UniProtKB">
        <authorList>
            <consortium name="RefSeq"/>
        </authorList>
    </citation>
    <scope>IDENTIFICATION</scope>
</reference>
<dbReference type="Pfam" id="PF13489">
    <property type="entry name" value="Methyltransf_23"/>
    <property type="match status" value="1"/>
</dbReference>